<keyword evidence="1" id="KW-0472">Membrane</keyword>
<protein>
    <submittedName>
        <fullName evidence="3">Unannotated protein</fullName>
    </submittedName>
</protein>
<keyword evidence="1" id="KW-1133">Transmembrane helix</keyword>
<evidence type="ECO:0000256" key="1">
    <source>
        <dbReference type="SAM" id="Phobius"/>
    </source>
</evidence>
<sequence>MFLLFKLFRRIVAAFLLVIIVVPLFVALRIWDTGHVAAPIKSDAIVILGAAQYNGRPSDLLSARIEDAQILFSKGLAPRILTVGAAASGDVYSEAQTSASALFKGGILPRQVKIIPVGKDTLSSTVAYVSYMKVKGYTSVIIATDPYHCYRAIAMARDLGVQATCAPTTNGPGTLQATGIRYIIRETGAYLAYKTVGRFGIHLTDQVKK</sequence>
<dbReference type="Pfam" id="PF02698">
    <property type="entry name" value="DUF218"/>
    <property type="match status" value="1"/>
</dbReference>
<dbReference type="PANTHER" id="PTHR30336">
    <property type="entry name" value="INNER MEMBRANE PROTEIN, PROBABLE PERMEASE"/>
    <property type="match status" value="1"/>
</dbReference>
<dbReference type="PANTHER" id="PTHR30336:SF20">
    <property type="entry name" value="DUF218 DOMAIN-CONTAINING PROTEIN"/>
    <property type="match status" value="1"/>
</dbReference>
<proteinExistence type="predicted"/>
<reference evidence="3" key="1">
    <citation type="submission" date="2020-05" db="EMBL/GenBank/DDBJ databases">
        <authorList>
            <person name="Chiriac C."/>
            <person name="Salcher M."/>
            <person name="Ghai R."/>
            <person name="Kavagutti S V."/>
        </authorList>
    </citation>
    <scope>NUCLEOTIDE SEQUENCE</scope>
</reference>
<dbReference type="InterPro" id="IPR051599">
    <property type="entry name" value="Cell_Envelope_Assoc"/>
</dbReference>
<dbReference type="AlphaFoldDB" id="A0A6J6BRY2"/>
<dbReference type="InterPro" id="IPR003848">
    <property type="entry name" value="DUF218"/>
</dbReference>
<accession>A0A6J6BRY2</accession>
<dbReference type="CDD" id="cd06259">
    <property type="entry name" value="YdcF-like"/>
    <property type="match status" value="1"/>
</dbReference>
<dbReference type="EMBL" id="CAEZSC010000084">
    <property type="protein sequence ID" value="CAB4541910.1"/>
    <property type="molecule type" value="Genomic_DNA"/>
</dbReference>
<keyword evidence="1" id="KW-0812">Transmembrane</keyword>
<dbReference type="EMBL" id="CAEZUD010000041">
    <property type="protein sequence ID" value="CAB4593128.1"/>
    <property type="molecule type" value="Genomic_DNA"/>
</dbReference>
<feature type="transmembrane region" description="Helical" evidence="1">
    <location>
        <begin position="12"/>
        <end position="31"/>
    </location>
</feature>
<evidence type="ECO:0000313" key="3">
    <source>
        <dbReference type="EMBL" id="CAB4541910.1"/>
    </source>
</evidence>
<name>A0A6J6BRY2_9ZZZZ</name>
<dbReference type="GO" id="GO:0005886">
    <property type="term" value="C:plasma membrane"/>
    <property type="evidence" value="ECO:0007669"/>
    <property type="project" value="TreeGrafter"/>
</dbReference>
<evidence type="ECO:0000259" key="2">
    <source>
        <dbReference type="Pfam" id="PF02698"/>
    </source>
</evidence>
<organism evidence="3">
    <name type="scientific">freshwater metagenome</name>
    <dbReference type="NCBI Taxonomy" id="449393"/>
    <lineage>
        <taxon>unclassified sequences</taxon>
        <taxon>metagenomes</taxon>
        <taxon>ecological metagenomes</taxon>
    </lineage>
</organism>
<evidence type="ECO:0000313" key="4">
    <source>
        <dbReference type="EMBL" id="CAB4593128.1"/>
    </source>
</evidence>
<gene>
    <name evidence="3" type="ORF">UFOPK1380_01099</name>
    <name evidence="4" type="ORF">UFOPK1778_00817</name>
</gene>
<feature type="domain" description="DUF218" evidence="2">
    <location>
        <begin position="43"/>
        <end position="186"/>
    </location>
</feature>